<comment type="caution">
    <text evidence="3">The sequence shown here is derived from an EMBL/GenBank/DDBJ whole genome shotgun (WGS) entry which is preliminary data.</text>
</comment>
<proteinExistence type="predicted"/>
<accession>A0A9D4WER0</accession>
<dbReference type="PANTHER" id="PTHR48154:SF1">
    <property type="entry name" value="PROTEIN, PUTATIVE-RELATED"/>
    <property type="match status" value="1"/>
</dbReference>
<evidence type="ECO:0000313" key="3">
    <source>
        <dbReference type="EMBL" id="KAI5400158.1"/>
    </source>
</evidence>
<feature type="region of interest" description="Disordered" evidence="1">
    <location>
        <begin position="250"/>
        <end position="274"/>
    </location>
</feature>
<dbReference type="Gramene" id="Psat06G0518100-T1">
    <property type="protein sequence ID" value="KAI5400158.1"/>
    <property type="gene ID" value="KIW84_065181"/>
</dbReference>
<keyword evidence="4" id="KW-1185">Reference proteome</keyword>
<sequence>MEVTLGIPAGNLLLPYKVYRDIQGLKRSYLDRVSQGLVDTKRWESSANILALIVFRGCINYNPVIAIRQLGYPIWEKLKDDNIKEFILHNGSTTHRRFLRRIIQSWEKVHTKENELKRKSTTTKESYTQWVKEKAQLVKLHFVIDPRNCLEIPNPIHVSIEETDHLKETITHLKQEKESLEHNLYNASYKKNQLKSNLGQKAKQHCLNRKLRDARIEGKKWKIAWEIAKWEQEEMNDALESQIPILERPLAESQASTAREHQLRAKAEEILPRD</sequence>
<evidence type="ECO:0000313" key="4">
    <source>
        <dbReference type="Proteomes" id="UP001058974"/>
    </source>
</evidence>
<feature type="compositionally biased region" description="Basic and acidic residues" evidence="1">
    <location>
        <begin position="258"/>
        <end position="274"/>
    </location>
</feature>
<dbReference type="InterPro" id="IPR056647">
    <property type="entry name" value="DUF7745"/>
</dbReference>
<dbReference type="PANTHER" id="PTHR48154">
    <property type="entry name" value="PROTEIN, PUTATIVE-RELATED"/>
    <property type="match status" value="1"/>
</dbReference>
<dbReference type="Proteomes" id="UP001058974">
    <property type="component" value="Chromosome 6"/>
</dbReference>
<feature type="domain" description="DUF7745" evidence="2">
    <location>
        <begin position="55"/>
        <end position="136"/>
    </location>
</feature>
<name>A0A9D4WER0_PEA</name>
<gene>
    <name evidence="3" type="ORF">KIW84_065181</name>
</gene>
<dbReference type="Pfam" id="PF24924">
    <property type="entry name" value="DUF7745"/>
    <property type="match status" value="1"/>
</dbReference>
<dbReference type="AlphaFoldDB" id="A0A9D4WER0"/>
<reference evidence="3 4" key="1">
    <citation type="journal article" date="2022" name="Nat. Genet.">
        <title>Improved pea reference genome and pan-genome highlight genomic features and evolutionary characteristics.</title>
        <authorList>
            <person name="Yang T."/>
            <person name="Liu R."/>
            <person name="Luo Y."/>
            <person name="Hu S."/>
            <person name="Wang D."/>
            <person name="Wang C."/>
            <person name="Pandey M.K."/>
            <person name="Ge S."/>
            <person name="Xu Q."/>
            <person name="Li N."/>
            <person name="Li G."/>
            <person name="Huang Y."/>
            <person name="Saxena R.K."/>
            <person name="Ji Y."/>
            <person name="Li M."/>
            <person name="Yan X."/>
            <person name="He Y."/>
            <person name="Liu Y."/>
            <person name="Wang X."/>
            <person name="Xiang C."/>
            <person name="Varshney R.K."/>
            <person name="Ding H."/>
            <person name="Gao S."/>
            <person name="Zong X."/>
        </authorList>
    </citation>
    <scope>NUCLEOTIDE SEQUENCE [LARGE SCALE GENOMIC DNA]</scope>
    <source>
        <strain evidence="3 4">cv. Zhongwan 6</strain>
    </source>
</reference>
<protein>
    <recommendedName>
        <fullName evidence="2">DUF7745 domain-containing protein</fullName>
    </recommendedName>
</protein>
<organism evidence="3 4">
    <name type="scientific">Pisum sativum</name>
    <name type="common">Garden pea</name>
    <name type="synonym">Lathyrus oleraceus</name>
    <dbReference type="NCBI Taxonomy" id="3888"/>
    <lineage>
        <taxon>Eukaryota</taxon>
        <taxon>Viridiplantae</taxon>
        <taxon>Streptophyta</taxon>
        <taxon>Embryophyta</taxon>
        <taxon>Tracheophyta</taxon>
        <taxon>Spermatophyta</taxon>
        <taxon>Magnoliopsida</taxon>
        <taxon>eudicotyledons</taxon>
        <taxon>Gunneridae</taxon>
        <taxon>Pentapetalae</taxon>
        <taxon>rosids</taxon>
        <taxon>fabids</taxon>
        <taxon>Fabales</taxon>
        <taxon>Fabaceae</taxon>
        <taxon>Papilionoideae</taxon>
        <taxon>50 kb inversion clade</taxon>
        <taxon>NPAAA clade</taxon>
        <taxon>Hologalegina</taxon>
        <taxon>IRL clade</taxon>
        <taxon>Fabeae</taxon>
        <taxon>Lathyrus</taxon>
    </lineage>
</organism>
<dbReference type="EMBL" id="JAMSHJ010000006">
    <property type="protein sequence ID" value="KAI5400158.1"/>
    <property type="molecule type" value="Genomic_DNA"/>
</dbReference>
<evidence type="ECO:0000256" key="1">
    <source>
        <dbReference type="SAM" id="MobiDB-lite"/>
    </source>
</evidence>
<evidence type="ECO:0000259" key="2">
    <source>
        <dbReference type="Pfam" id="PF24924"/>
    </source>
</evidence>